<evidence type="ECO:0000256" key="8">
    <source>
        <dbReference type="ARBA" id="ARBA00023010"/>
    </source>
</evidence>
<keyword evidence="3" id="KW-0813">Transport</keyword>
<gene>
    <name evidence="11" type="ORF">CLORY_10860</name>
</gene>
<dbReference type="GO" id="GO:0015031">
    <property type="term" value="P:protein transport"/>
    <property type="evidence" value="ECO:0007669"/>
    <property type="project" value="UniProtKB-KW"/>
</dbReference>
<evidence type="ECO:0000256" key="5">
    <source>
        <dbReference type="ARBA" id="ARBA00022692"/>
    </source>
</evidence>
<dbReference type="NCBIfam" id="TIGR00739">
    <property type="entry name" value="yajC"/>
    <property type="match status" value="1"/>
</dbReference>
<dbReference type="Pfam" id="PF02699">
    <property type="entry name" value="YajC"/>
    <property type="match status" value="1"/>
</dbReference>
<dbReference type="PANTHER" id="PTHR33909:SF1">
    <property type="entry name" value="SEC TRANSLOCON ACCESSORY COMPLEX SUBUNIT YAJC"/>
    <property type="match status" value="1"/>
</dbReference>
<dbReference type="OrthoDB" id="9800132at2"/>
<dbReference type="Proteomes" id="UP000190080">
    <property type="component" value="Unassembled WGS sequence"/>
</dbReference>
<organism evidence="11 12">
    <name type="scientific">Clostridium oryzae</name>
    <dbReference type="NCBI Taxonomy" id="1450648"/>
    <lineage>
        <taxon>Bacteria</taxon>
        <taxon>Bacillati</taxon>
        <taxon>Bacillota</taxon>
        <taxon>Clostridia</taxon>
        <taxon>Eubacteriales</taxon>
        <taxon>Clostridiaceae</taxon>
        <taxon>Clostridium</taxon>
    </lineage>
</organism>
<evidence type="ECO:0000256" key="7">
    <source>
        <dbReference type="ARBA" id="ARBA00022989"/>
    </source>
</evidence>
<dbReference type="AlphaFoldDB" id="A0A1V4IU61"/>
<feature type="transmembrane region" description="Helical" evidence="10">
    <location>
        <begin position="6"/>
        <end position="24"/>
    </location>
</feature>
<dbReference type="SMART" id="SM01323">
    <property type="entry name" value="YajC"/>
    <property type="match status" value="1"/>
</dbReference>
<dbReference type="InterPro" id="IPR003849">
    <property type="entry name" value="Preprotein_translocase_YajC"/>
</dbReference>
<proteinExistence type="inferred from homology"/>
<dbReference type="PRINTS" id="PR01853">
    <property type="entry name" value="YAJCTRNLCASE"/>
</dbReference>
<evidence type="ECO:0000256" key="9">
    <source>
        <dbReference type="ARBA" id="ARBA00023136"/>
    </source>
</evidence>
<reference evidence="11 12" key="1">
    <citation type="submission" date="2017-03" db="EMBL/GenBank/DDBJ databases">
        <title>Genome sequence of Clostridium oryzae DSM 28571.</title>
        <authorList>
            <person name="Poehlein A."/>
            <person name="Daniel R."/>
        </authorList>
    </citation>
    <scope>NUCLEOTIDE SEQUENCE [LARGE SCALE GENOMIC DNA]</scope>
    <source>
        <strain evidence="11 12">DSM 28571</strain>
    </source>
</reference>
<comment type="subcellular location">
    <subcellularLocation>
        <location evidence="1">Cell membrane</location>
        <topology evidence="1">Single-pass membrane protein</topology>
    </subcellularLocation>
</comment>
<keyword evidence="4" id="KW-1003">Cell membrane</keyword>
<keyword evidence="12" id="KW-1185">Reference proteome</keyword>
<evidence type="ECO:0000256" key="10">
    <source>
        <dbReference type="SAM" id="Phobius"/>
    </source>
</evidence>
<dbReference type="GO" id="GO:0005886">
    <property type="term" value="C:plasma membrane"/>
    <property type="evidence" value="ECO:0007669"/>
    <property type="project" value="UniProtKB-SubCell"/>
</dbReference>
<dbReference type="EMBL" id="MZGV01000008">
    <property type="protein sequence ID" value="OPJ63578.1"/>
    <property type="molecule type" value="Genomic_DNA"/>
</dbReference>
<keyword evidence="7 10" id="KW-1133">Transmembrane helix</keyword>
<accession>A0A1V4IU61</accession>
<dbReference type="STRING" id="1450648.CLORY_10860"/>
<keyword evidence="6" id="KW-0653">Protein transport</keyword>
<dbReference type="PANTHER" id="PTHR33909">
    <property type="entry name" value="SEC TRANSLOCON ACCESSORY COMPLEX SUBUNIT YAJC"/>
    <property type="match status" value="1"/>
</dbReference>
<keyword evidence="5 10" id="KW-0812">Transmembrane</keyword>
<evidence type="ECO:0000256" key="6">
    <source>
        <dbReference type="ARBA" id="ARBA00022927"/>
    </source>
</evidence>
<evidence type="ECO:0000313" key="11">
    <source>
        <dbReference type="EMBL" id="OPJ63578.1"/>
    </source>
</evidence>
<evidence type="ECO:0000256" key="4">
    <source>
        <dbReference type="ARBA" id="ARBA00022475"/>
    </source>
</evidence>
<keyword evidence="8" id="KW-0811">Translocation</keyword>
<dbReference type="RefSeq" id="WP_079422509.1">
    <property type="nucleotide sequence ID" value="NZ_MZGV01000008.1"/>
</dbReference>
<evidence type="ECO:0000256" key="3">
    <source>
        <dbReference type="ARBA" id="ARBA00022448"/>
    </source>
</evidence>
<evidence type="ECO:0000256" key="2">
    <source>
        <dbReference type="ARBA" id="ARBA00006742"/>
    </source>
</evidence>
<evidence type="ECO:0000313" key="12">
    <source>
        <dbReference type="Proteomes" id="UP000190080"/>
    </source>
</evidence>
<comment type="caution">
    <text evidence="11">The sequence shown here is derived from an EMBL/GenBank/DDBJ whole genome shotgun (WGS) entry which is preliminary data.</text>
</comment>
<keyword evidence="9 10" id="KW-0472">Membrane</keyword>
<sequence length="96" mass="10836">MQNFVGVILPFVLMLVIFYVLVLVPENRRKKKYNNMLNSLVLNDEIMTKGGIIGKITNIQDDFIIVQSGPDRTRIKLSKNGILEVTKSANTSTPEK</sequence>
<evidence type="ECO:0000256" key="1">
    <source>
        <dbReference type="ARBA" id="ARBA00004162"/>
    </source>
</evidence>
<comment type="similarity">
    <text evidence="2">Belongs to the YajC family.</text>
</comment>
<protein>
    <submittedName>
        <fullName evidence="11">Preprotein translocase subunit YajC</fullName>
    </submittedName>
</protein>
<name>A0A1V4IU61_9CLOT</name>